<evidence type="ECO:0000313" key="2">
    <source>
        <dbReference type="Proteomes" id="UP000593564"/>
    </source>
</evidence>
<organism evidence="1 2">
    <name type="scientific">Camellia sinensis</name>
    <name type="common">Tea plant</name>
    <name type="synonym">Thea sinensis</name>
    <dbReference type="NCBI Taxonomy" id="4442"/>
    <lineage>
        <taxon>Eukaryota</taxon>
        <taxon>Viridiplantae</taxon>
        <taxon>Streptophyta</taxon>
        <taxon>Embryophyta</taxon>
        <taxon>Tracheophyta</taxon>
        <taxon>Spermatophyta</taxon>
        <taxon>Magnoliopsida</taxon>
        <taxon>eudicotyledons</taxon>
        <taxon>Gunneridae</taxon>
        <taxon>Pentapetalae</taxon>
        <taxon>asterids</taxon>
        <taxon>Ericales</taxon>
        <taxon>Theaceae</taxon>
        <taxon>Camellia</taxon>
    </lineage>
</organism>
<evidence type="ECO:0000313" key="1">
    <source>
        <dbReference type="EMBL" id="KAF5936728.1"/>
    </source>
</evidence>
<accession>A0A7J7GB62</accession>
<dbReference type="EMBL" id="JACBKZ010000012">
    <property type="protein sequence ID" value="KAF5936728.1"/>
    <property type="molecule type" value="Genomic_DNA"/>
</dbReference>
<comment type="caution">
    <text evidence="1">The sequence shown here is derived from an EMBL/GenBank/DDBJ whole genome shotgun (WGS) entry which is preliminary data.</text>
</comment>
<dbReference type="AlphaFoldDB" id="A0A7J7GB62"/>
<proteinExistence type="predicted"/>
<dbReference type="Proteomes" id="UP000593564">
    <property type="component" value="Unassembled WGS sequence"/>
</dbReference>
<gene>
    <name evidence="1" type="ORF">HYC85_024234</name>
</gene>
<keyword evidence="2" id="KW-1185">Reference proteome</keyword>
<protein>
    <submittedName>
        <fullName evidence="1">Uncharacterized protein</fullName>
    </submittedName>
</protein>
<name>A0A7J7GB62_CAMSI</name>
<reference evidence="2" key="1">
    <citation type="journal article" date="2020" name="Nat. Commun.">
        <title>Genome assembly of wild tea tree DASZ reveals pedigree and selection history of tea varieties.</title>
        <authorList>
            <person name="Zhang W."/>
            <person name="Zhang Y."/>
            <person name="Qiu H."/>
            <person name="Guo Y."/>
            <person name="Wan H."/>
            <person name="Zhang X."/>
            <person name="Scossa F."/>
            <person name="Alseekh S."/>
            <person name="Zhang Q."/>
            <person name="Wang P."/>
            <person name="Xu L."/>
            <person name="Schmidt M.H."/>
            <person name="Jia X."/>
            <person name="Li D."/>
            <person name="Zhu A."/>
            <person name="Guo F."/>
            <person name="Chen W."/>
            <person name="Ni D."/>
            <person name="Usadel B."/>
            <person name="Fernie A.R."/>
            <person name="Wen W."/>
        </authorList>
    </citation>
    <scope>NUCLEOTIDE SEQUENCE [LARGE SCALE GENOMIC DNA]</scope>
    <source>
        <strain evidence="2">cv. G240</strain>
    </source>
</reference>
<sequence length="89" mass="10281">MYRGKQVHLNCCSADRCCYRIYRLMDMWVRFLGLPLHLYSVSGFGDSCGGFVKMDEHDKKLAIGFPAYVMRLQNFPVMTKKLKGHQSQG</sequence>
<reference evidence="1 2" key="2">
    <citation type="submission" date="2020-07" db="EMBL/GenBank/DDBJ databases">
        <title>Genome assembly of wild tea tree DASZ reveals pedigree and selection history of tea varieties.</title>
        <authorList>
            <person name="Zhang W."/>
        </authorList>
    </citation>
    <scope>NUCLEOTIDE SEQUENCE [LARGE SCALE GENOMIC DNA]</scope>
    <source>
        <strain evidence="2">cv. G240</strain>
        <tissue evidence="1">Leaf</tissue>
    </source>
</reference>